<organism evidence="2 3">
    <name type="scientific">Trypanosoma theileri</name>
    <dbReference type="NCBI Taxonomy" id="67003"/>
    <lineage>
        <taxon>Eukaryota</taxon>
        <taxon>Discoba</taxon>
        <taxon>Euglenozoa</taxon>
        <taxon>Kinetoplastea</taxon>
        <taxon>Metakinetoplastina</taxon>
        <taxon>Trypanosomatida</taxon>
        <taxon>Trypanosomatidae</taxon>
        <taxon>Trypanosoma</taxon>
    </lineage>
</organism>
<proteinExistence type="predicted"/>
<reference evidence="2 3" key="1">
    <citation type="submission" date="2017-03" db="EMBL/GenBank/DDBJ databases">
        <title>An alternative strategy for trypanosome survival in the mammalian bloodstream revealed through genome and transcriptome analysis of the ubiquitous bovine parasite Trypanosoma (Megatrypanum) theileri.</title>
        <authorList>
            <person name="Kelly S."/>
            <person name="Ivens A."/>
            <person name="Mott A."/>
            <person name="O'Neill E."/>
            <person name="Emms D."/>
            <person name="Macleod O."/>
            <person name="Voorheis P."/>
            <person name="Matthews J."/>
            <person name="Matthews K."/>
            <person name="Carrington M."/>
        </authorList>
    </citation>
    <scope>NUCLEOTIDE SEQUENCE [LARGE SCALE GENOMIC DNA]</scope>
    <source>
        <strain evidence="2">Edinburgh</strain>
    </source>
</reference>
<gene>
    <name evidence="2" type="ORF">TM35_000421570</name>
</gene>
<dbReference type="OrthoDB" id="411785at2759"/>
<dbReference type="InterPro" id="IPR029063">
    <property type="entry name" value="SAM-dependent_MTases_sf"/>
</dbReference>
<dbReference type="SUPFAM" id="SSF53335">
    <property type="entry name" value="S-adenosyl-L-methionine-dependent methyltransferases"/>
    <property type="match status" value="1"/>
</dbReference>
<feature type="compositionally biased region" description="Low complexity" evidence="1">
    <location>
        <begin position="153"/>
        <end position="164"/>
    </location>
</feature>
<evidence type="ECO:0008006" key="4">
    <source>
        <dbReference type="Google" id="ProtNLM"/>
    </source>
</evidence>
<evidence type="ECO:0000313" key="2">
    <source>
        <dbReference type="EMBL" id="ORC84699.1"/>
    </source>
</evidence>
<evidence type="ECO:0000313" key="3">
    <source>
        <dbReference type="Proteomes" id="UP000192257"/>
    </source>
</evidence>
<name>A0A1X0NKI9_9TRYP</name>
<dbReference type="Gene3D" id="3.40.50.150">
    <property type="entry name" value="Vaccinia Virus protein VP39"/>
    <property type="match status" value="1"/>
</dbReference>
<dbReference type="VEuPathDB" id="TriTrypDB:TM35_000421570"/>
<dbReference type="GeneID" id="39989748"/>
<dbReference type="Proteomes" id="UP000192257">
    <property type="component" value="Unassembled WGS sequence"/>
</dbReference>
<dbReference type="RefSeq" id="XP_028878765.1">
    <property type="nucleotide sequence ID" value="XM_029029968.1"/>
</dbReference>
<accession>A0A1X0NKI9</accession>
<evidence type="ECO:0000256" key="1">
    <source>
        <dbReference type="SAM" id="MobiDB-lite"/>
    </source>
</evidence>
<comment type="caution">
    <text evidence="2">The sequence shown here is derived from an EMBL/GenBank/DDBJ whole genome shotgun (WGS) entry which is preliminary data.</text>
</comment>
<protein>
    <recommendedName>
        <fullName evidence="4">Methyltransferase</fullName>
    </recommendedName>
</protein>
<dbReference type="EMBL" id="NBCO01000042">
    <property type="protein sequence ID" value="ORC84699.1"/>
    <property type="molecule type" value="Genomic_DNA"/>
</dbReference>
<keyword evidence="3" id="KW-1185">Reference proteome</keyword>
<sequence>MSYFFKSKIPRAWRITAVATTGVMIMGVSFNTWKTLSGKVESIPKFDTNAIVRVEEHARYPCKTFSGYSVVVWNYYLRNSVSNDNLESGNSRNTQKNDNEKNLGDIFRGILALFSNETNKITESADPSANENQLHFVREVVGDGGTPSNTVESSTSMISSSSSSSSVPFVAASTWPAGTSKYAAMTIEPSSNGSAVVGGLLRQLADRATHQSLVRCDPFASASMNCMGDPSYLGAAYLRVLLSAFLLLPSPLPRLRVAVLGVGGGSLPSFLQQYFSQDMTRLDLVDAEPQCFHAAVNDLGMRERMRGGVVAYHIRDGAAFLQDVVGVSGTHVRTSGSHSSSPVIFSDEKEISSVGPQKESGFARRYDVLFVDLFVGSSPPVFLSSVPFLSLCHESLSSVGVAAFNLPAADPVFMDSCHRVFGQQNVYQIPVPASANVVVLARRTTTTHGDINEATRLSKRHFCWRAEELQKTHKLPFDLSGHFPLWWRLW</sequence>
<feature type="region of interest" description="Disordered" evidence="1">
    <location>
        <begin position="142"/>
        <end position="164"/>
    </location>
</feature>
<dbReference type="AlphaFoldDB" id="A0A1X0NKI9"/>